<dbReference type="InterPro" id="IPR004245">
    <property type="entry name" value="DUF229"/>
</dbReference>
<dbReference type="AlphaFoldDB" id="A0AAV7Z4X3"/>
<evidence type="ECO:0000256" key="1">
    <source>
        <dbReference type="SAM" id="MobiDB-lite"/>
    </source>
</evidence>
<keyword evidence="2" id="KW-1133">Transmembrane helix</keyword>
<name>A0AAV7Z4X3_9EUKA</name>
<organism evidence="3 4">
    <name type="scientific">Anaeramoeba flamelloides</name>
    <dbReference type="NCBI Taxonomy" id="1746091"/>
    <lineage>
        <taxon>Eukaryota</taxon>
        <taxon>Metamonada</taxon>
        <taxon>Anaeramoebidae</taxon>
        <taxon>Anaeramoeba</taxon>
    </lineage>
</organism>
<accession>A0AAV7Z4X3</accession>
<dbReference type="GO" id="GO:0005615">
    <property type="term" value="C:extracellular space"/>
    <property type="evidence" value="ECO:0007669"/>
    <property type="project" value="TreeGrafter"/>
</dbReference>
<feature type="transmembrane region" description="Helical" evidence="2">
    <location>
        <begin position="34"/>
        <end position="56"/>
    </location>
</feature>
<feature type="transmembrane region" description="Helical" evidence="2">
    <location>
        <begin position="162"/>
        <end position="179"/>
    </location>
</feature>
<evidence type="ECO:0000256" key="2">
    <source>
        <dbReference type="SAM" id="Phobius"/>
    </source>
</evidence>
<reference evidence="3" key="1">
    <citation type="submission" date="2022-08" db="EMBL/GenBank/DDBJ databases">
        <title>Novel sulphate-reducing endosymbionts in the free-living metamonad Anaeramoeba.</title>
        <authorList>
            <person name="Jerlstrom-Hultqvist J."/>
            <person name="Cepicka I."/>
            <person name="Gallot-Lavallee L."/>
            <person name="Salas-Leiva D."/>
            <person name="Curtis B.A."/>
            <person name="Zahonova K."/>
            <person name="Pipaliya S."/>
            <person name="Dacks J."/>
            <person name="Roger A.J."/>
        </authorList>
    </citation>
    <scope>NUCLEOTIDE SEQUENCE</scope>
    <source>
        <strain evidence="3">Busselton2</strain>
    </source>
</reference>
<dbReference type="EMBL" id="JANTQA010000036">
    <property type="protein sequence ID" value="KAJ3436084.1"/>
    <property type="molecule type" value="Genomic_DNA"/>
</dbReference>
<keyword evidence="2" id="KW-0472">Membrane</keyword>
<dbReference type="PANTHER" id="PTHR10974">
    <property type="entry name" value="FI08016P-RELATED"/>
    <property type="match status" value="1"/>
</dbReference>
<feature type="transmembrane region" description="Helical" evidence="2">
    <location>
        <begin position="95"/>
        <end position="112"/>
    </location>
</feature>
<proteinExistence type="predicted"/>
<feature type="transmembrane region" description="Helical" evidence="2">
    <location>
        <begin position="62"/>
        <end position="83"/>
    </location>
</feature>
<feature type="region of interest" description="Disordered" evidence="1">
    <location>
        <begin position="329"/>
        <end position="361"/>
    </location>
</feature>
<feature type="compositionally biased region" description="Low complexity" evidence="1">
    <location>
        <begin position="345"/>
        <end position="356"/>
    </location>
</feature>
<comment type="caution">
    <text evidence="3">The sequence shown here is derived from an EMBL/GenBank/DDBJ whole genome shotgun (WGS) entry which is preliminary data.</text>
</comment>
<dbReference type="Pfam" id="PF02995">
    <property type="entry name" value="DUF229"/>
    <property type="match status" value="1"/>
</dbReference>
<protein>
    <recommendedName>
        <fullName evidence="5">Sulfatase N-terminal domain-containing protein</fullName>
    </recommendedName>
</protein>
<evidence type="ECO:0000313" key="4">
    <source>
        <dbReference type="Proteomes" id="UP001146793"/>
    </source>
</evidence>
<dbReference type="InterPro" id="IPR017850">
    <property type="entry name" value="Alkaline_phosphatase_core_sf"/>
</dbReference>
<keyword evidence="2" id="KW-0812">Transmembrane</keyword>
<evidence type="ECO:0008006" key="5">
    <source>
        <dbReference type="Google" id="ProtNLM"/>
    </source>
</evidence>
<gene>
    <name evidence="3" type="ORF">M0812_18130</name>
</gene>
<dbReference type="PANTHER" id="PTHR10974:SF1">
    <property type="entry name" value="FI08016P-RELATED"/>
    <property type="match status" value="1"/>
</dbReference>
<sequence length="710" mass="83830">MNEIPQENKQKEYKQFGLKEKPQGFTKVLKANRILLALFLIFWIIGIYYSSTGFIANENEHIFFQQIKSIAKSAFCFLVCVLLFFRTKFQKKTKVAVLLLFFLQFVVLSFLKTGPTNTDLTRQFIAIIFLVILFLFGMIFTMVFLFTKFVVVPLKSKYSREMVIVAIVFLFVLIFYFSYRKSYLTEHWNDGLHGKKQLQSEEINCEYPKYVPWIDFFPDGFLNFFLGSSKCPKYKDFSKIVNRELIMNCPESKNPRYVLYPDFLSTRSLIDGQFKIFQKEFHQLLERDKKETLPQKYTGPVSVKDSFYIRTFCGKKENYLITLPKIEKNNKDNKNRNSADKKMQNNNENENENGNGNEKKNANVYENKNEQNFEINENENKKTHVQIFLLDCISRQHFYRKLKKTTTLLETLSEGSDYKVYDFERYGAVGRHTRTTVLPMMCRLFNNPKWEKKGYPDCTKKMPLYQFKQNDYRTMFIANFCEDTLKSYWNATQETLNLDYYLATPFCHPEYHSEQTLFKGPYSATKRCIGNKHVHEYVFDLQKQFRYAHSDEARMSLSYLIEGHEGSLEVIKQVDGDLANYLEWSIKEDQIKQQSTITILLADHGCHAGPYPRFTKAGKLENKTPTLFMIMPKEYLLKYPEIEKNLDINQHILVTAFDINHTLIDLSNYPYTKDFGVKTYKQYSLLRSLPQDRSCKSVRLLNDRCACKEQ</sequence>
<feature type="transmembrane region" description="Helical" evidence="2">
    <location>
        <begin position="124"/>
        <end position="150"/>
    </location>
</feature>
<evidence type="ECO:0000313" key="3">
    <source>
        <dbReference type="EMBL" id="KAJ3436084.1"/>
    </source>
</evidence>
<feature type="compositionally biased region" description="Basic and acidic residues" evidence="1">
    <location>
        <begin position="329"/>
        <end position="343"/>
    </location>
</feature>
<dbReference type="SUPFAM" id="SSF53649">
    <property type="entry name" value="Alkaline phosphatase-like"/>
    <property type="match status" value="1"/>
</dbReference>
<dbReference type="Proteomes" id="UP001146793">
    <property type="component" value="Unassembled WGS sequence"/>
</dbReference>